<dbReference type="EMBL" id="JADCNM010000001">
    <property type="protein sequence ID" value="KAG0503021.1"/>
    <property type="molecule type" value="Genomic_DNA"/>
</dbReference>
<dbReference type="Proteomes" id="UP000636800">
    <property type="component" value="Chromosome 1"/>
</dbReference>
<sequence>MESEAFAFRFSEEEKQQRTEVEMRVEMQREAYNRYMEMLLKQAYESLREKADLTMQNKEEQHLTQGEYINDNYNI</sequence>
<accession>A0A835VNB5</accession>
<protein>
    <submittedName>
        <fullName evidence="4">Uncharacterized protein</fullName>
    </submittedName>
</protein>
<comment type="caution">
    <text evidence="4">The sequence shown here is derived from an EMBL/GenBank/DDBJ whole genome shotgun (WGS) entry which is preliminary data.</text>
</comment>
<evidence type="ECO:0000313" key="6">
    <source>
        <dbReference type="Proteomes" id="UP000639772"/>
    </source>
</evidence>
<evidence type="ECO:0000313" key="3">
    <source>
        <dbReference type="EMBL" id="KAG0503013.1"/>
    </source>
</evidence>
<evidence type="ECO:0000313" key="1">
    <source>
        <dbReference type="EMBL" id="KAG0498776.1"/>
    </source>
</evidence>
<gene>
    <name evidence="3" type="ORF">HPP92_003085</name>
    <name evidence="4" type="ORF">HPP92_003093</name>
    <name evidence="1" type="ORF">HPP92_003467</name>
    <name evidence="2" type="ORF">HPP92_003472</name>
</gene>
<name>A0A835VNB5_VANPL</name>
<dbReference type="EMBL" id="JADCNL010000001">
    <property type="protein sequence ID" value="KAG0498776.1"/>
    <property type="molecule type" value="Genomic_DNA"/>
</dbReference>
<proteinExistence type="predicted"/>
<evidence type="ECO:0000313" key="5">
    <source>
        <dbReference type="Proteomes" id="UP000636800"/>
    </source>
</evidence>
<reference evidence="5 6" key="1">
    <citation type="journal article" date="2020" name="Nat. Food">
        <title>A phased Vanilla planifolia genome enables genetic improvement of flavour and production.</title>
        <authorList>
            <person name="Hasing T."/>
            <person name="Tang H."/>
            <person name="Brym M."/>
            <person name="Khazi F."/>
            <person name="Huang T."/>
            <person name="Chambers A.H."/>
        </authorList>
    </citation>
    <scope>NUCLEOTIDE SEQUENCE [LARGE SCALE GENOMIC DNA]</scope>
    <source>
        <tissue evidence="4">Leaf</tissue>
    </source>
</reference>
<keyword evidence="5" id="KW-1185">Reference proteome</keyword>
<dbReference type="Proteomes" id="UP000639772">
    <property type="component" value="Chromosome 1"/>
</dbReference>
<organism evidence="4 6">
    <name type="scientific">Vanilla planifolia</name>
    <name type="common">Vanilla</name>
    <dbReference type="NCBI Taxonomy" id="51239"/>
    <lineage>
        <taxon>Eukaryota</taxon>
        <taxon>Viridiplantae</taxon>
        <taxon>Streptophyta</taxon>
        <taxon>Embryophyta</taxon>
        <taxon>Tracheophyta</taxon>
        <taxon>Spermatophyta</taxon>
        <taxon>Magnoliopsida</taxon>
        <taxon>Liliopsida</taxon>
        <taxon>Asparagales</taxon>
        <taxon>Orchidaceae</taxon>
        <taxon>Vanilloideae</taxon>
        <taxon>Vanilleae</taxon>
        <taxon>Vanilla</taxon>
    </lineage>
</organism>
<dbReference type="EMBL" id="JADCNL010000001">
    <property type="protein sequence ID" value="KAG0498781.1"/>
    <property type="molecule type" value="Genomic_DNA"/>
</dbReference>
<dbReference type="AlphaFoldDB" id="A0A835VNB5"/>
<evidence type="ECO:0000313" key="4">
    <source>
        <dbReference type="EMBL" id="KAG0503021.1"/>
    </source>
</evidence>
<evidence type="ECO:0000313" key="2">
    <source>
        <dbReference type="EMBL" id="KAG0498781.1"/>
    </source>
</evidence>
<dbReference type="EMBL" id="JADCNM010000001">
    <property type="protein sequence ID" value="KAG0503013.1"/>
    <property type="molecule type" value="Genomic_DNA"/>
</dbReference>